<reference evidence="2 3" key="1">
    <citation type="submission" date="2017-11" db="EMBL/GenBank/DDBJ databases">
        <authorList>
            <person name="Kracher B."/>
        </authorList>
    </citation>
    <scope>NUCLEOTIDE SEQUENCE [LARGE SCALE GENOMIC DNA]</scope>
    <source>
        <strain evidence="2 3">RACE1</strain>
    </source>
</reference>
<evidence type="ECO:0000313" key="3">
    <source>
        <dbReference type="Proteomes" id="UP000275772"/>
    </source>
</evidence>
<dbReference type="EMBL" id="UNSH01000028">
    <property type="protein sequence ID" value="SZF00872.1"/>
    <property type="molecule type" value="Genomic_DNA"/>
</dbReference>
<accession>A0A383UNP2</accession>
<keyword evidence="1" id="KW-0732">Signal</keyword>
<name>A0A383UNP2_BLUHO</name>
<feature type="chain" id="PRO_5016789043" description="Candidate secreted effector protein" evidence="1">
    <location>
        <begin position="22"/>
        <end position="109"/>
    </location>
</feature>
<organism evidence="2 3">
    <name type="scientific">Blumeria hordei</name>
    <name type="common">Barley powdery mildew</name>
    <name type="synonym">Blumeria graminis f. sp. hordei</name>
    <dbReference type="NCBI Taxonomy" id="2867405"/>
    <lineage>
        <taxon>Eukaryota</taxon>
        <taxon>Fungi</taxon>
        <taxon>Dikarya</taxon>
        <taxon>Ascomycota</taxon>
        <taxon>Pezizomycotina</taxon>
        <taxon>Leotiomycetes</taxon>
        <taxon>Erysiphales</taxon>
        <taxon>Erysiphaceae</taxon>
        <taxon>Blumeria</taxon>
    </lineage>
</organism>
<dbReference type="VEuPathDB" id="FungiDB:BLGHR1_11621"/>
<dbReference type="AlphaFoldDB" id="A0A383UNP2"/>
<evidence type="ECO:0000256" key="1">
    <source>
        <dbReference type="SAM" id="SignalP"/>
    </source>
</evidence>
<sequence length="109" mass="12297">MRLLPLASFIALMSHLISVSAVDNYKCPSKAKFTTTRIYNLANLIIAGRITEGVKDVVTSSLTTSSFIFDRQTINGVKYEFMIKVRNIDRAIDVYEMESGRTRICELIT</sequence>
<dbReference type="Proteomes" id="UP000275772">
    <property type="component" value="Unassembled WGS sequence"/>
</dbReference>
<protein>
    <recommendedName>
        <fullName evidence="4">Candidate secreted effector protein</fullName>
    </recommendedName>
</protein>
<proteinExistence type="predicted"/>
<feature type="signal peptide" evidence="1">
    <location>
        <begin position="1"/>
        <end position="21"/>
    </location>
</feature>
<gene>
    <name evidence="2" type="ORF">BLGHR1_11621</name>
</gene>
<evidence type="ECO:0008006" key="4">
    <source>
        <dbReference type="Google" id="ProtNLM"/>
    </source>
</evidence>
<evidence type="ECO:0000313" key="2">
    <source>
        <dbReference type="EMBL" id="SZF00872.1"/>
    </source>
</evidence>